<dbReference type="OrthoDB" id="3354175at2759"/>
<feature type="transmembrane region" description="Helical" evidence="1">
    <location>
        <begin position="128"/>
        <end position="149"/>
    </location>
</feature>
<proteinExistence type="predicted"/>
<dbReference type="EMBL" id="JACAZE010000002">
    <property type="protein sequence ID" value="KAF7320533.1"/>
    <property type="molecule type" value="Genomic_DNA"/>
</dbReference>
<name>A0A8H6TKJ9_MYCCL</name>
<feature type="transmembrane region" description="Helical" evidence="1">
    <location>
        <begin position="240"/>
        <end position="262"/>
    </location>
</feature>
<organism evidence="2 3">
    <name type="scientific">Mycena chlorophos</name>
    <name type="common">Agaric fungus</name>
    <name type="synonym">Agaricus chlorophos</name>
    <dbReference type="NCBI Taxonomy" id="658473"/>
    <lineage>
        <taxon>Eukaryota</taxon>
        <taxon>Fungi</taxon>
        <taxon>Dikarya</taxon>
        <taxon>Basidiomycota</taxon>
        <taxon>Agaricomycotina</taxon>
        <taxon>Agaricomycetes</taxon>
        <taxon>Agaricomycetidae</taxon>
        <taxon>Agaricales</taxon>
        <taxon>Marasmiineae</taxon>
        <taxon>Mycenaceae</taxon>
        <taxon>Mycena</taxon>
    </lineage>
</organism>
<accession>A0A8H6TKJ9</accession>
<sequence length="345" mass="37077">MPSGSTSVSVDIATSTLVALFVECIIYGMFILLFALAMSVLLGKRKRRTSGTRPLVGVSITMFILATIHVGIDLRRAMDEFLFDIDISPVASVNYLLKSTAYAMQTIVGDGFMIYRVYLVWNGDKRIVFPLIVCLMGGIAVGAGALHSFAATKGDNAENPLFLTALHNWIVSFFSMTLFTNATCTLLIAGRIYMIERATRQTTKVFGNRLGPAIMIIVESGSIYSVALVLLLALYVNNSYAQYIVLDAEVQIVGVVFTMIIVRVGMGLSSDMTTYAASQSQFRGHGTGKSGASGGRSVPATLELTARGPGVHVETSREVKSDVEQDGEGVYATKAGSMWAGDSEV</sequence>
<gene>
    <name evidence="2" type="ORF">HMN09_00137000</name>
</gene>
<feature type="transmembrane region" description="Helical" evidence="1">
    <location>
        <begin position="12"/>
        <end position="42"/>
    </location>
</feature>
<feature type="transmembrane region" description="Helical" evidence="1">
    <location>
        <begin position="54"/>
        <end position="72"/>
    </location>
</feature>
<dbReference type="AlphaFoldDB" id="A0A8H6TKJ9"/>
<dbReference type="Proteomes" id="UP000613580">
    <property type="component" value="Unassembled WGS sequence"/>
</dbReference>
<feature type="transmembrane region" description="Helical" evidence="1">
    <location>
        <begin position="210"/>
        <end position="234"/>
    </location>
</feature>
<keyword evidence="3" id="KW-1185">Reference proteome</keyword>
<feature type="transmembrane region" description="Helical" evidence="1">
    <location>
        <begin position="102"/>
        <end position="121"/>
    </location>
</feature>
<evidence type="ECO:0000313" key="2">
    <source>
        <dbReference type="EMBL" id="KAF7320533.1"/>
    </source>
</evidence>
<keyword evidence="1" id="KW-0472">Membrane</keyword>
<comment type="caution">
    <text evidence="2">The sequence shown here is derived from an EMBL/GenBank/DDBJ whole genome shotgun (WGS) entry which is preliminary data.</text>
</comment>
<keyword evidence="1" id="KW-0812">Transmembrane</keyword>
<reference evidence="2" key="1">
    <citation type="submission" date="2020-05" db="EMBL/GenBank/DDBJ databases">
        <title>Mycena genomes resolve the evolution of fungal bioluminescence.</title>
        <authorList>
            <person name="Tsai I.J."/>
        </authorList>
    </citation>
    <scope>NUCLEOTIDE SEQUENCE</scope>
    <source>
        <strain evidence="2">110903Hualien_Pintung</strain>
    </source>
</reference>
<feature type="transmembrane region" description="Helical" evidence="1">
    <location>
        <begin position="169"/>
        <end position="189"/>
    </location>
</feature>
<evidence type="ECO:0000313" key="3">
    <source>
        <dbReference type="Proteomes" id="UP000613580"/>
    </source>
</evidence>
<keyword evidence="1" id="KW-1133">Transmembrane helix</keyword>
<protein>
    <submittedName>
        <fullName evidence="2">Uncharacterized protein</fullName>
    </submittedName>
</protein>
<evidence type="ECO:0000256" key="1">
    <source>
        <dbReference type="SAM" id="Phobius"/>
    </source>
</evidence>